<dbReference type="PANTHER" id="PTHR22814">
    <property type="entry name" value="COPPER TRANSPORT PROTEIN ATOX1-RELATED"/>
    <property type="match status" value="1"/>
</dbReference>
<dbReference type="CDD" id="cd00371">
    <property type="entry name" value="HMA"/>
    <property type="match status" value="1"/>
</dbReference>
<dbReference type="InterPro" id="IPR036163">
    <property type="entry name" value="HMA_dom_sf"/>
</dbReference>
<dbReference type="EMBL" id="MBFS01000017">
    <property type="protein sequence ID" value="PVV05307.1"/>
    <property type="molecule type" value="Genomic_DNA"/>
</dbReference>
<dbReference type="Proteomes" id="UP000245609">
    <property type="component" value="Unassembled WGS sequence"/>
</dbReference>
<comment type="caution">
    <text evidence="3">The sequence shown here is derived from an EMBL/GenBank/DDBJ whole genome shotgun (WGS) entry which is preliminary data.</text>
</comment>
<dbReference type="PROSITE" id="PS50846">
    <property type="entry name" value="HMA_2"/>
    <property type="match status" value="1"/>
</dbReference>
<evidence type="ECO:0000256" key="1">
    <source>
        <dbReference type="ARBA" id="ARBA00022723"/>
    </source>
</evidence>
<sequence>MPDPFTASVQIAVDMTCNGCEKTVRSALKNVEGIENLDVNLKEQIIVVKGTAQPSEIVSKLREAGKTAIVRGAGNVF</sequence>
<reference evidence="3 4" key="1">
    <citation type="journal article" date="2018" name="MBio">
        <title>Comparative Genomics Reveals the Core Gene Toolbox for the Fungus-Insect Symbiosis.</title>
        <authorList>
            <person name="Wang Y."/>
            <person name="Stata M."/>
            <person name="Wang W."/>
            <person name="Stajich J.E."/>
            <person name="White M.M."/>
            <person name="Moncalvo J.M."/>
        </authorList>
    </citation>
    <scope>NUCLEOTIDE SEQUENCE [LARGE SCALE GENOMIC DNA]</scope>
    <source>
        <strain evidence="3 4">SC-DP-2</strain>
    </source>
</reference>
<dbReference type="STRING" id="133381.A0A2T9ZL94"/>
<feature type="domain" description="HMA" evidence="2">
    <location>
        <begin position="6"/>
        <end position="69"/>
    </location>
</feature>
<gene>
    <name evidence="3" type="ORF">BB560_000177</name>
</gene>
<name>A0A2T9ZL94_9FUNG</name>
<accession>A0A2T9ZL94</accession>
<dbReference type="OrthoDB" id="689350at2759"/>
<dbReference type="Pfam" id="PF00403">
    <property type="entry name" value="HMA"/>
    <property type="match status" value="1"/>
</dbReference>
<proteinExistence type="predicted"/>
<evidence type="ECO:0000259" key="2">
    <source>
        <dbReference type="PROSITE" id="PS50846"/>
    </source>
</evidence>
<protein>
    <recommendedName>
        <fullName evidence="2">HMA domain-containing protein</fullName>
    </recommendedName>
</protein>
<dbReference type="SUPFAM" id="SSF55008">
    <property type="entry name" value="HMA, heavy metal-associated domain"/>
    <property type="match status" value="1"/>
</dbReference>
<evidence type="ECO:0000313" key="3">
    <source>
        <dbReference type="EMBL" id="PVV05307.1"/>
    </source>
</evidence>
<evidence type="ECO:0000313" key="4">
    <source>
        <dbReference type="Proteomes" id="UP000245609"/>
    </source>
</evidence>
<keyword evidence="4" id="KW-1185">Reference proteome</keyword>
<dbReference type="AlphaFoldDB" id="A0A2T9ZL94"/>
<keyword evidence="1" id="KW-0479">Metal-binding</keyword>
<dbReference type="PANTHER" id="PTHR22814:SF287">
    <property type="entry name" value="COPPER TRANSPORT PROTEIN ATX1"/>
    <property type="match status" value="1"/>
</dbReference>
<feature type="non-terminal residue" evidence="3">
    <location>
        <position position="77"/>
    </location>
</feature>
<organism evidence="3 4">
    <name type="scientific">Smittium megazygosporum</name>
    <dbReference type="NCBI Taxonomy" id="133381"/>
    <lineage>
        <taxon>Eukaryota</taxon>
        <taxon>Fungi</taxon>
        <taxon>Fungi incertae sedis</taxon>
        <taxon>Zoopagomycota</taxon>
        <taxon>Kickxellomycotina</taxon>
        <taxon>Harpellomycetes</taxon>
        <taxon>Harpellales</taxon>
        <taxon>Legeriomycetaceae</taxon>
        <taxon>Smittium</taxon>
    </lineage>
</organism>
<dbReference type="InterPro" id="IPR006121">
    <property type="entry name" value="HMA_dom"/>
</dbReference>
<dbReference type="GO" id="GO:0046872">
    <property type="term" value="F:metal ion binding"/>
    <property type="evidence" value="ECO:0007669"/>
    <property type="project" value="UniProtKB-KW"/>
</dbReference>
<dbReference type="Gene3D" id="3.30.70.100">
    <property type="match status" value="1"/>
</dbReference>